<dbReference type="RefSeq" id="WP_379904264.1">
    <property type="nucleotide sequence ID" value="NZ_JBHRTR010000034.1"/>
</dbReference>
<evidence type="ECO:0000313" key="3">
    <source>
        <dbReference type="EMBL" id="MFC3229760.1"/>
    </source>
</evidence>
<keyword evidence="2" id="KW-0812">Transmembrane</keyword>
<keyword evidence="4" id="KW-1185">Reference proteome</keyword>
<comment type="caution">
    <text evidence="3">The sequence shown here is derived from an EMBL/GenBank/DDBJ whole genome shotgun (WGS) entry which is preliminary data.</text>
</comment>
<sequence>MSDGRVSRTAAGNSRRKSERSDGSRRRGSRRRSRWLLFGAFLAGPAALAFVSFFYGILSLFILAGIFGALAALRQAREIQDTPTSKIRSATQGYVELVLRGSATDAEGNPITGPLSGKPCCYWHLDAQRRVKRGDEEEWQTEAFARSVPELLPIGDGTGTCYLAVAEADFHAIVPEERSAGEAERAAVAHLFPEHQRARLGRSGRWRLKETALPADTELYALGRFTSYRSNELPFDDSWAERMAGADEGIPIDLRGMARSLQNKRAPSREAADARWRAEMRRLEGIAPDAPLSGSVVAHVLSADWDERRDLIVGATSERGMVRNLRILAIAAVVMSLIATAILVAILFDDYPDMMWGLVASLWLPAN</sequence>
<organism evidence="3 4">
    <name type="scientific">Marinibaculum pumilum</name>
    <dbReference type="NCBI Taxonomy" id="1766165"/>
    <lineage>
        <taxon>Bacteria</taxon>
        <taxon>Pseudomonadati</taxon>
        <taxon>Pseudomonadota</taxon>
        <taxon>Alphaproteobacteria</taxon>
        <taxon>Rhodospirillales</taxon>
        <taxon>Rhodospirillaceae</taxon>
        <taxon>Marinibaculum</taxon>
    </lineage>
</organism>
<dbReference type="Proteomes" id="UP001595528">
    <property type="component" value="Unassembled WGS sequence"/>
</dbReference>
<feature type="transmembrane region" description="Helical" evidence="2">
    <location>
        <begin position="57"/>
        <end position="73"/>
    </location>
</feature>
<evidence type="ECO:0000256" key="1">
    <source>
        <dbReference type="SAM" id="MobiDB-lite"/>
    </source>
</evidence>
<dbReference type="EMBL" id="JBHRTR010000034">
    <property type="protein sequence ID" value="MFC3229760.1"/>
    <property type="molecule type" value="Genomic_DNA"/>
</dbReference>
<proteinExistence type="predicted"/>
<keyword evidence="2" id="KW-1133">Transmembrane helix</keyword>
<gene>
    <name evidence="3" type="ORF">ACFOGJ_21100</name>
</gene>
<reference evidence="4" key="1">
    <citation type="journal article" date="2019" name="Int. J. Syst. Evol. Microbiol.">
        <title>The Global Catalogue of Microorganisms (GCM) 10K type strain sequencing project: providing services to taxonomists for standard genome sequencing and annotation.</title>
        <authorList>
            <consortium name="The Broad Institute Genomics Platform"/>
            <consortium name="The Broad Institute Genome Sequencing Center for Infectious Disease"/>
            <person name="Wu L."/>
            <person name="Ma J."/>
        </authorList>
    </citation>
    <scope>NUCLEOTIDE SEQUENCE [LARGE SCALE GENOMIC DNA]</scope>
    <source>
        <strain evidence="4">KCTC 42964</strain>
    </source>
</reference>
<accession>A0ABV7L569</accession>
<evidence type="ECO:0000256" key="2">
    <source>
        <dbReference type="SAM" id="Phobius"/>
    </source>
</evidence>
<evidence type="ECO:0000313" key="4">
    <source>
        <dbReference type="Proteomes" id="UP001595528"/>
    </source>
</evidence>
<protein>
    <recommendedName>
        <fullName evidence="5">RING-type E3 ubiquitin transferase</fullName>
    </recommendedName>
</protein>
<keyword evidence="2" id="KW-0472">Membrane</keyword>
<name>A0ABV7L569_9PROT</name>
<feature type="transmembrane region" description="Helical" evidence="2">
    <location>
        <begin position="327"/>
        <end position="348"/>
    </location>
</feature>
<evidence type="ECO:0008006" key="5">
    <source>
        <dbReference type="Google" id="ProtNLM"/>
    </source>
</evidence>
<feature type="region of interest" description="Disordered" evidence="1">
    <location>
        <begin position="1"/>
        <end position="27"/>
    </location>
</feature>
<feature type="transmembrane region" description="Helical" evidence="2">
    <location>
        <begin position="35"/>
        <end position="51"/>
    </location>
</feature>